<keyword evidence="1" id="KW-0812">Transmembrane</keyword>
<dbReference type="AlphaFoldDB" id="A0A377XGC2"/>
<name>A0A377XGC2_KLEPN</name>
<evidence type="ECO:0000256" key="1">
    <source>
        <dbReference type="SAM" id="Phobius"/>
    </source>
</evidence>
<evidence type="ECO:0000313" key="2">
    <source>
        <dbReference type="EMBL" id="STT81890.1"/>
    </source>
</evidence>
<gene>
    <name evidence="2" type="ORF">NCTC5047_02827</name>
</gene>
<keyword evidence="1" id="KW-1133">Transmembrane helix</keyword>
<sequence>MWQKPFATPCRPCAGHVPLTAVIAQSALQLLFFFFDATAWIKLQRMIDVIQGGGRAGFGQYSANRFMQACP</sequence>
<dbReference type="EMBL" id="UGLH01000006">
    <property type="protein sequence ID" value="STT81890.1"/>
    <property type="molecule type" value="Genomic_DNA"/>
</dbReference>
<keyword evidence="1" id="KW-0472">Membrane</keyword>
<dbReference type="Proteomes" id="UP000254340">
    <property type="component" value="Unassembled WGS sequence"/>
</dbReference>
<feature type="transmembrane region" description="Helical" evidence="1">
    <location>
        <begin position="20"/>
        <end position="41"/>
    </location>
</feature>
<evidence type="ECO:0000313" key="3">
    <source>
        <dbReference type="Proteomes" id="UP000254340"/>
    </source>
</evidence>
<reference evidence="2 3" key="1">
    <citation type="submission" date="2018-06" db="EMBL/GenBank/DDBJ databases">
        <authorList>
            <consortium name="Pathogen Informatics"/>
            <person name="Doyle S."/>
        </authorList>
    </citation>
    <scope>NUCLEOTIDE SEQUENCE [LARGE SCALE GENOMIC DNA]</scope>
    <source>
        <strain evidence="2 3">NCTC5047</strain>
    </source>
</reference>
<protein>
    <submittedName>
        <fullName evidence="2">Uncharacterized protein</fullName>
    </submittedName>
</protein>
<accession>A0A377XGC2</accession>
<proteinExistence type="predicted"/>
<organism evidence="2 3">
    <name type="scientific">Klebsiella pneumoniae</name>
    <dbReference type="NCBI Taxonomy" id="573"/>
    <lineage>
        <taxon>Bacteria</taxon>
        <taxon>Pseudomonadati</taxon>
        <taxon>Pseudomonadota</taxon>
        <taxon>Gammaproteobacteria</taxon>
        <taxon>Enterobacterales</taxon>
        <taxon>Enterobacteriaceae</taxon>
        <taxon>Klebsiella/Raoultella group</taxon>
        <taxon>Klebsiella</taxon>
        <taxon>Klebsiella pneumoniae complex</taxon>
    </lineage>
</organism>